<protein>
    <submittedName>
        <fullName evidence="1">Uncharacterized protein</fullName>
    </submittedName>
</protein>
<dbReference type="RefSeq" id="WP_146459451.1">
    <property type="nucleotide sequence ID" value="NZ_SJPW01000005.1"/>
</dbReference>
<gene>
    <name evidence="1" type="ORF">Poly51_40510</name>
</gene>
<evidence type="ECO:0000313" key="1">
    <source>
        <dbReference type="EMBL" id="TWU50758.1"/>
    </source>
</evidence>
<organism evidence="1 2">
    <name type="scientific">Rubripirellula tenax</name>
    <dbReference type="NCBI Taxonomy" id="2528015"/>
    <lineage>
        <taxon>Bacteria</taxon>
        <taxon>Pseudomonadati</taxon>
        <taxon>Planctomycetota</taxon>
        <taxon>Planctomycetia</taxon>
        <taxon>Pirellulales</taxon>
        <taxon>Pirellulaceae</taxon>
        <taxon>Rubripirellula</taxon>
    </lineage>
</organism>
<accession>A0A5C6EPF5</accession>
<comment type="caution">
    <text evidence="1">The sequence shown here is derived from an EMBL/GenBank/DDBJ whole genome shotgun (WGS) entry which is preliminary data.</text>
</comment>
<dbReference type="AlphaFoldDB" id="A0A5C6EPF5"/>
<sequence length="127" mass="14085">MNDAFKTQCDRSVYIHGVHFDHFARGIYAGEPDIIRDFVMDSLPDRVRGIFPAKSGVFIAPCPDGDDNPTWIVVCELQCVDPLSPNAHYSALTCCWFANDIAVPIAQFVAPLIAQLDWAALAMDAHY</sequence>
<dbReference type="Proteomes" id="UP000318288">
    <property type="component" value="Unassembled WGS sequence"/>
</dbReference>
<keyword evidence="2" id="KW-1185">Reference proteome</keyword>
<reference evidence="1 2" key="1">
    <citation type="submission" date="2019-02" db="EMBL/GenBank/DDBJ databases">
        <title>Deep-cultivation of Planctomycetes and their phenomic and genomic characterization uncovers novel biology.</title>
        <authorList>
            <person name="Wiegand S."/>
            <person name="Jogler M."/>
            <person name="Boedeker C."/>
            <person name="Pinto D."/>
            <person name="Vollmers J."/>
            <person name="Rivas-Marin E."/>
            <person name="Kohn T."/>
            <person name="Peeters S.H."/>
            <person name="Heuer A."/>
            <person name="Rast P."/>
            <person name="Oberbeckmann S."/>
            <person name="Bunk B."/>
            <person name="Jeske O."/>
            <person name="Meyerdierks A."/>
            <person name="Storesund J.E."/>
            <person name="Kallscheuer N."/>
            <person name="Luecker S."/>
            <person name="Lage O.M."/>
            <person name="Pohl T."/>
            <person name="Merkel B.J."/>
            <person name="Hornburger P."/>
            <person name="Mueller R.-W."/>
            <person name="Bruemmer F."/>
            <person name="Labrenz M."/>
            <person name="Spormann A.M."/>
            <person name="Op Den Camp H."/>
            <person name="Overmann J."/>
            <person name="Amann R."/>
            <person name="Jetten M.S.M."/>
            <person name="Mascher T."/>
            <person name="Medema M.H."/>
            <person name="Devos D.P."/>
            <person name="Kaster A.-K."/>
            <person name="Ovreas L."/>
            <person name="Rohde M."/>
            <person name="Galperin M.Y."/>
            <person name="Jogler C."/>
        </authorList>
    </citation>
    <scope>NUCLEOTIDE SEQUENCE [LARGE SCALE GENOMIC DNA]</scope>
    <source>
        <strain evidence="1 2">Poly51</strain>
    </source>
</reference>
<dbReference type="OrthoDB" id="3399671at2"/>
<proteinExistence type="predicted"/>
<name>A0A5C6EPF5_9BACT</name>
<dbReference type="EMBL" id="SJPW01000005">
    <property type="protein sequence ID" value="TWU50758.1"/>
    <property type="molecule type" value="Genomic_DNA"/>
</dbReference>
<evidence type="ECO:0000313" key="2">
    <source>
        <dbReference type="Proteomes" id="UP000318288"/>
    </source>
</evidence>